<reference evidence="2 3" key="1">
    <citation type="journal article" date="2022" name="Allergy">
        <title>Genome assembly and annotation of Periplaneta americana reveal a comprehensive cockroach allergen profile.</title>
        <authorList>
            <person name="Wang L."/>
            <person name="Xiong Q."/>
            <person name="Saelim N."/>
            <person name="Wang L."/>
            <person name="Nong W."/>
            <person name="Wan A.T."/>
            <person name="Shi M."/>
            <person name="Liu X."/>
            <person name="Cao Q."/>
            <person name="Hui J.H.L."/>
            <person name="Sookrung N."/>
            <person name="Leung T.F."/>
            <person name="Tungtrongchitr A."/>
            <person name="Tsui S.K.W."/>
        </authorList>
    </citation>
    <scope>NUCLEOTIDE SEQUENCE [LARGE SCALE GENOMIC DNA]</scope>
    <source>
        <strain evidence="2">PWHHKU_190912</strain>
    </source>
</reference>
<feature type="transmembrane region" description="Helical" evidence="1">
    <location>
        <begin position="15"/>
        <end position="36"/>
    </location>
</feature>
<keyword evidence="1" id="KW-0812">Transmembrane</keyword>
<organism evidence="2 3">
    <name type="scientific">Periplaneta americana</name>
    <name type="common">American cockroach</name>
    <name type="synonym">Blatta americana</name>
    <dbReference type="NCBI Taxonomy" id="6978"/>
    <lineage>
        <taxon>Eukaryota</taxon>
        <taxon>Metazoa</taxon>
        <taxon>Ecdysozoa</taxon>
        <taxon>Arthropoda</taxon>
        <taxon>Hexapoda</taxon>
        <taxon>Insecta</taxon>
        <taxon>Pterygota</taxon>
        <taxon>Neoptera</taxon>
        <taxon>Polyneoptera</taxon>
        <taxon>Dictyoptera</taxon>
        <taxon>Blattodea</taxon>
        <taxon>Blattoidea</taxon>
        <taxon>Blattidae</taxon>
        <taxon>Blattinae</taxon>
        <taxon>Periplaneta</taxon>
    </lineage>
</organism>
<sequence length="161" mass="17232">MAGLREGGNEPPGSLKASIIMFAKPISIALFAFVFIQVMNVARSDEPTTVSVETATDDICAIPDQLQPFIPWANALAQQLNDSANDAVLLKQQLIDGCNGLKANNFPKQDKQALAARLQSFGNNSANILDQMAQMLVGGGEIVADFFHVADELNALADEEN</sequence>
<evidence type="ECO:0000313" key="3">
    <source>
        <dbReference type="Proteomes" id="UP001148838"/>
    </source>
</evidence>
<evidence type="ECO:0000256" key="1">
    <source>
        <dbReference type="SAM" id="Phobius"/>
    </source>
</evidence>
<keyword evidence="1" id="KW-0472">Membrane</keyword>
<comment type="caution">
    <text evidence="2">The sequence shown here is derived from an EMBL/GenBank/DDBJ whole genome shotgun (WGS) entry which is preliminary data.</text>
</comment>
<keyword evidence="1" id="KW-1133">Transmembrane helix</keyword>
<dbReference type="Proteomes" id="UP001148838">
    <property type="component" value="Unassembled WGS sequence"/>
</dbReference>
<name>A0ABQ8S1M6_PERAM</name>
<protein>
    <submittedName>
        <fullName evidence="2">Uncharacterized protein</fullName>
    </submittedName>
</protein>
<proteinExistence type="predicted"/>
<accession>A0ABQ8S1M6</accession>
<dbReference type="EMBL" id="JAJSOF020000037">
    <property type="protein sequence ID" value="KAJ4427901.1"/>
    <property type="molecule type" value="Genomic_DNA"/>
</dbReference>
<gene>
    <name evidence="2" type="ORF">ANN_23909</name>
</gene>
<keyword evidence="3" id="KW-1185">Reference proteome</keyword>
<evidence type="ECO:0000313" key="2">
    <source>
        <dbReference type="EMBL" id="KAJ4427901.1"/>
    </source>
</evidence>